<comment type="caution">
    <text evidence="1">The sequence shown here is derived from an EMBL/GenBank/DDBJ whole genome shotgun (WGS) entry which is preliminary data.</text>
</comment>
<dbReference type="Proteomes" id="UP001153332">
    <property type="component" value="Unassembled WGS sequence"/>
</dbReference>
<evidence type="ECO:0000313" key="2">
    <source>
        <dbReference type="Proteomes" id="UP001153332"/>
    </source>
</evidence>
<accession>A0ACC2JUV6</accession>
<gene>
    <name evidence="1" type="ORF">O1611_g2516</name>
</gene>
<dbReference type="EMBL" id="JAPUUL010000356">
    <property type="protein sequence ID" value="KAJ8131109.1"/>
    <property type="molecule type" value="Genomic_DNA"/>
</dbReference>
<sequence length="270" mass="28093">MTTARTNLGPLTTSFSYPAHCTVAGVQDDPQCWPARRNPYLSTGVALNGWGFYSPGLSCPFGYATSCVATGTVDGGFPFQFPLLDSETVVGCCPTIATTGSFAAVGCSSGTSNDFRYYNVPATVTETVGRSSTSLTAMVISTVTILAPLFQLNYQSTDLSSSQTSLTTQTTVSTPANTDMVPAPSNSSSSSLSAKTVLSSGAKAGIGVGAGIGGLLILGAASFFCFRRRKSSNPVSELMAVETPPAFAQHHTQPAELSSHSYRSELPQYK</sequence>
<proteinExistence type="predicted"/>
<name>A0ACC2JUV6_9PEZI</name>
<keyword evidence="2" id="KW-1185">Reference proteome</keyword>
<reference evidence="1" key="1">
    <citation type="submission" date="2022-12" db="EMBL/GenBank/DDBJ databases">
        <title>Genome Sequence of Lasiodiplodia mahajangana.</title>
        <authorList>
            <person name="Buettner E."/>
        </authorList>
    </citation>
    <scope>NUCLEOTIDE SEQUENCE</scope>
    <source>
        <strain evidence="1">VT137</strain>
    </source>
</reference>
<evidence type="ECO:0000313" key="1">
    <source>
        <dbReference type="EMBL" id="KAJ8131109.1"/>
    </source>
</evidence>
<organism evidence="1 2">
    <name type="scientific">Lasiodiplodia mahajangana</name>
    <dbReference type="NCBI Taxonomy" id="1108764"/>
    <lineage>
        <taxon>Eukaryota</taxon>
        <taxon>Fungi</taxon>
        <taxon>Dikarya</taxon>
        <taxon>Ascomycota</taxon>
        <taxon>Pezizomycotina</taxon>
        <taxon>Dothideomycetes</taxon>
        <taxon>Dothideomycetes incertae sedis</taxon>
        <taxon>Botryosphaeriales</taxon>
        <taxon>Botryosphaeriaceae</taxon>
        <taxon>Lasiodiplodia</taxon>
    </lineage>
</organism>
<protein>
    <submittedName>
        <fullName evidence="1">Uncharacterized protein</fullName>
    </submittedName>
</protein>